<name>A0AAD4L9Q1_9AGAM</name>
<comment type="caution">
    <text evidence="1">The sequence shown here is derived from an EMBL/GenBank/DDBJ whole genome shotgun (WGS) entry which is preliminary data.</text>
</comment>
<dbReference type="AlphaFoldDB" id="A0AAD4L9Q1"/>
<organism evidence="1 2">
    <name type="scientific">Lactarius akahatsu</name>
    <dbReference type="NCBI Taxonomy" id="416441"/>
    <lineage>
        <taxon>Eukaryota</taxon>
        <taxon>Fungi</taxon>
        <taxon>Dikarya</taxon>
        <taxon>Basidiomycota</taxon>
        <taxon>Agaricomycotina</taxon>
        <taxon>Agaricomycetes</taxon>
        <taxon>Russulales</taxon>
        <taxon>Russulaceae</taxon>
        <taxon>Lactarius</taxon>
    </lineage>
</organism>
<dbReference type="Proteomes" id="UP001201163">
    <property type="component" value="Unassembled WGS sequence"/>
</dbReference>
<gene>
    <name evidence="1" type="ORF">EDB92DRAFT_1820280</name>
</gene>
<reference evidence="1" key="1">
    <citation type="submission" date="2022-01" db="EMBL/GenBank/DDBJ databases">
        <title>Comparative genomics reveals a dynamic genome evolution in the ectomycorrhizal milk-cap (Lactarius) mushrooms.</title>
        <authorList>
            <consortium name="DOE Joint Genome Institute"/>
            <person name="Lebreton A."/>
            <person name="Tang N."/>
            <person name="Kuo A."/>
            <person name="LaButti K."/>
            <person name="Drula E."/>
            <person name="Barry K."/>
            <person name="Clum A."/>
            <person name="Lipzen A."/>
            <person name="Mousain D."/>
            <person name="Ng V."/>
            <person name="Wang R."/>
            <person name="Wang X."/>
            <person name="Dai Y."/>
            <person name="Henrissat B."/>
            <person name="Grigoriev I.V."/>
            <person name="Guerin-Laguette A."/>
            <person name="Yu F."/>
            <person name="Martin F.M."/>
        </authorList>
    </citation>
    <scope>NUCLEOTIDE SEQUENCE</scope>
    <source>
        <strain evidence="1">QP</strain>
    </source>
</reference>
<proteinExistence type="predicted"/>
<accession>A0AAD4L9Q1</accession>
<evidence type="ECO:0000313" key="2">
    <source>
        <dbReference type="Proteomes" id="UP001201163"/>
    </source>
</evidence>
<protein>
    <submittedName>
        <fullName evidence="1">Uncharacterized protein</fullName>
    </submittedName>
</protein>
<dbReference type="EMBL" id="JAKELL010000118">
    <property type="protein sequence ID" value="KAH8981324.1"/>
    <property type="molecule type" value="Genomic_DNA"/>
</dbReference>
<evidence type="ECO:0000313" key="1">
    <source>
        <dbReference type="EMBL" id="KAH8981324.1"/>
    </source>
</evidence>
<sequence>MDPLLHGHIQAMVGALNLFVNEDLGYTWRQASLVFAKSQNCGISHAQSIWQWVLIFLQSCDLLLHKYNWTHSTVLGDEDISQEDQFKLGEMMKNGSIKAINLVNVIASPKMQEQLKQAGVNKPFISECTAHHWLGSLGWRYGKQQNVQEHFHTTLQAAQWHFHLWDNNGEELPHPHGFPVPEAAHSAGRF</sequence>
<keyword evidence="2" id="KW-1185">Reference proteome</keyword>